<evidence type="ECO:0000256" key="6">
    <source>
        <dbReference type="ARBA" id="ARBA00023136"/>
    </source>
</evidence>
<evidence type="ECO:0000256" key="1">
    <source>
        <dbReference type="ARBA" id="ARBA00004442"/>
    </source>
</evidence>
<dbReference type="InterPro" id="IPR051906">
    <property type="entry name" value="TolC-like"/>
</dbReference>
<dbReference type="EMBL" id="CP000252">
    <property type="protein sequence ID" value="ABC78714.1"/>
    <property type="molecule type" value="Genomic_DNA"/>
</dbReference>
<keyword evidence="5 9" id="KW-0812">Transmembrane</keyword>
<evidence type="ECO:0000256" key="4">
    <source>
        <dbReference type="ARBA" id="ARBA00022452"/>
    </source>
</evidence>
<keyword evidence="9" id="KW-1133">Transmembrane helix</keyword>
<accession>Q2LXA8</accession>
<dbReference type="GO" id="GO:0015562">
    <property type="term" value="F:efflux transmembrane transporter activity"/>
    <property type="evidence" value="ECO:0007669"/>
    <property type="project" value="InterPro"/>
</dbReference>
<dbReference type="HOGENOM" id="CLU_012817_10_6_7"/>
<dbReference type="GO" id="GO:1990281">
    <property type="term" value="C:efflux pump complex"/>
    <property type="evidence" value="ECO:0007669"/>
    <property type="project" value="TreeGrafter"/>
</dbReference>
<comment type="similarity">
    <text evidence="2">Belongs to the outer membrane factor (OMF) (TC 1.B.17) family.</text>
</comment>
<evidence type="ECO:0000256" key="9">
    <source>
        <dbReference type="SAM" id="Phobius"/>
    </source>
</evidence>
<comment type="subcellular location">
    <subcellularLocation>
        <location evidence="1">Cell outer membrane</location>
    </subcellularLocation>
</comment>
<dbReference type="PANTHER" id="PTHR30026">
    <property type="entry name" value="OUTER MEMBRANE PROTEIN TOLC"/>
    <property type="match status" value="1"/>
</dbReference>
<keyword evidence="8" id="KW-0175">Coiled coil</keyword>
<dbReference type="Pfam" id="PF02321">
    <property type="entry name" value="OEP"/>
    <property type="match status" value="2"/>
</dbReference>
<evidence type="ECO:0000313" key="10">
    <source>
        <dbReference type="EMBL" id="ABC78714.1"/>
    </source>
</evidence>
<evidence type="ECO:0000256" key="3">
    <source>
        <dbReference type="ARBA" id="ARBA00022448"/>
    </source>
</evidence>
<keyword evidence="4" id="KW-1134">Transmembrane beta strand</keyword>
<proteinExistence type="inferred from homology"/>
<dbReference type="STRING" id="56780.SYN_00239"/>
<evidence type="ECO:0000313" key="11">
    <source>
        <dbReference type="Proteomes" id="UP000001933"/>
    </source>
</evidence>
<keyword evidence="6 9" id="KW-0472">Membrane</keyword>
<name>Q2LXA8_SYNAS</name>
<feature type="transmembrane region" description="Helical" evidence="9">
    <location>
        <begin position="34"/>
        <end position="53"/>
    </location>
</feature>
<protein>
    <submittedName>
        <fullName evidence="10">Type I secretion outer membrane protein</fullName>
    </submittedName>
</protein>
<evidence type="ECO:0000256" key="8">
    <source>
        <dbReference type="SAM" id="Coils"/>
    </source>
</evidence>
<dbReference type="Gene3D" id="1.20.1600.10">
    <property type="entry name" value="Outer membrane efflux proteins (OEP)"/>
    <property type="match status" value="1"/>
</dbReference>
<dbReference type="InParanoid" id="Q2LXA8"/>
<evidence type="ECO:0000256" key="2">
    <source>
        <dbReference type="ARBA" id="ARBA00007613"/>
    </source>
</evidence>
<organism evidence="10 11">
    <name type="scientific">Syntrophus aciditrophicus (strain SB)</name>
    <dbReference type="NCBI Taxonomy" id="56780"/>
    <lineage>
        <taxon>Bacteria</taxon>
        <taxon>Pseudomonadati</taxon>
        <taxon>Thermodesulfobacteriota</taxon>
        <taxon>Syntrophia</taxon>
        <taxon>Syntrophales</taxon>
        <taxon>Syntrophaceae</taxon>
        <taxon>Syntrophus</taxon>
    </lineage>
</organism>
<dbReference type="FunCoup" id="Q2LXA8">
    <property type="interactions" value="224"/>
</dbReference>
<dbReference type="GO" id="GO:0009279">
    <property type="term" value="C:cell outer membrane"/>
    <property type="evidence" value="ECO:0007669"/>
    <property type="project" value="UniProtKB-SubCell"/>
</dbReference>
<keyword evidence="11" id="KW-1185">Reference proteome</keyword>
<dbReference type="GO" id="GO:0015288">
    <property type="term" value="F:porin activity"/>
    <property type="evidence" value="ECO:0007669"/>
    <property type="project" value="TreeGrafter"/>
</dbReference>
<reference evidence="10 11" key="1">
    <citation type="journal article" date="2007" name="Proc. Natl. Acad. Sci. U.S.A.">
        <title>The genome of Syntrophus aciditrophicus: life at the thermodynamic limit of microbial growth.</title>
        <authorList>
            <person name="McInerney M.J."/>
            <person name="Rohlin L."/>
            <person name="Mouttaki H."/>
            <person name="Kim U."/>
            <person name="Krupp R.S."/>
            <person name="Rios-Hernandez L."/>
            <person name="Sieber J."/>
            <person name="Struchtemeyer C.G."/>
            <person name="Bhattacharyya A."/>
            <person name="Campbell J.W."/>
            <person name="Gunsalus R.P."/>
        </authorList>
    </citation>
    <scope>NUCLEOTIDE SEQUENCE [LARGE SCALE GENOMIC DNA]</scope>
    <source>
        <strain evidence="10 11">SB</strain>
    </source>
</reference>
<dbReference type="eggNOG" id="COG1538">
    <property type="taxonomic scope" value="Bacteria"/>
</dbReference>
<keyword evidence="3" id="KW-0813">Transport</keyword>
<evidence type="ECO:0000256" key="7">
    <source>
        <dbReference type="ARBA" id="ARBA00023237"/>
    </source>
</evidence>
<dbReference type="AlphaFoldDB" id="Q2LXA8"/>
<sequence>MATPHGQDCITINKTILESCMQSLFWRDKYWKKISIVLMFLILMLLTCSSVLAESGQWQNAGDVRIFTLSDIIHHAMINSPTIKQAESNVAVEQANLKAAKSERFPKIELGGGGARYHYPTPVTPISGSPLAGVPFPEFSETIYDVGAFLHLPLYKGGRLVRNVELSELRGAAAADLLVAKRQDLIYNLTSVYYKILQLNSFMQSTEAQVRGLETHQRQVEDFFKAGKVAQVELLKAQVEVAKARENFLLAENSLKTTYELLRMLMGMEDPGQEFRIAGEPGYRKIDYSLEQALAEALKRRPEYLSVLKTMQAGEERVEIAKARRLPYVYLAGQYVETTGTSVDLKENWNAALRLSLPLFDGGLITAEIDREKAELEKVKQNERFLRLEINQEVKETFLSLENAEKRMEVASKAMESAKENLRVEELKYRKGASTTTNVVDAQTNLVLVETGYYQALYDRDIAIAGVRRAVGEDLSGEEQSK</sequence>
<gene>
    <name evidence="10" type="ORF">SYN_00239</name>
</gene>
<dbReference type="SUPFAM" id="SSF56954">
    <property type="entry name" value="Outer membrane efflux proteins (OEP)"/>
    <property type="match status" value="1"/>
</dbReference>
<keyword evidence="7" id="KW-0998">Cell outer membrane</keyword>
<dbReference type="InterPro" id="IPR003423">
    <property type="entry name" value="OMP_efflux"/>
</dbReference>
<feature type="coiled-coil region" evidence="8">
    <location>
        <begin position="364"/>
        <end position="428"/>
    </location>
</feature>
<evidence type="ECO:0000256" key="5">
    <source>
        <dbReference type="ARBA" id="ARBA00022692"/>
    </source>
</evidence>
<dbReference type="KEGG" id="sat:SYN_00239"/>
<dbReference type="PANTHER" id="PTHR30026:SF20">
    <property type="entry name" value="OUTER MEMBRANE PROTEIN TOLC"/>
    <property type="match status" value="1"/>
</dbReference>
<dbReference type="Proteomes" id="UP000001933">
    <property type="component" value="Chromosome"/>
</dbReference>